<keyword evidence="4" id="KW-1185">Reference proteome</keyword>
<evidence type="ECO:0000259" key="2">
    <source>
        <dbReference type="Pfam" id="PF02541"/>
    </source>
</evidence>
<dbReference type="InterPro" id="IPR043129">
    <property type="entry name" value="ATPase_NBD"/>
</dbReference>
<accession>A0A4V1D1Z4</accession>
<sequence length="1044" mass="121126">MSRIDLNIIDRGIKGTEWIAEDVSLTPEHLDEVMEQKTDNSGALNSLPTPFARFFVAREAFRRAMEEHTNPKKEAGFAYRQMVSDILDVYELLFNLKYHKNTWTAGQKLELREWNSAENLKKIKKLMPVLYSSINEYYKTDIGEDKLYFLVFTENGKDLLLASTSPMTGFITPPDMDKAIIKENGANVVHIAGEQYADLHIHRKSGGEYFRDIKMFEERDEDFKNYMYNEVFGSETVDDKFKAIKEYIRSFKNDTEIRNDYQLRLTGVTTDQNDELVINGLRIMTSDEIDVNSFFTPTLIKVPYRISRDHFVAVTYQNDSSDRDYDYLLPFKPEVLSLFPENKIDSDVHINRNSVTVYLRYNGKEYKKEYGKEALNQAWGTIIDYKADSISFDLGIFPNILSSKASENNYFKVMVIGADTDPEPPYFNIDEISLQFYKDGELVREQDNLSSGVRFGVRPAVVRSRQKTDNTEGGTKFYEVFNTDFNAIEIEVLGNTGLVIPIFKRSTETNDTFTYAIDLGTSNTFISRCKNGENNMPELFKMERPMVNYLHEVPSDKQVSLTNRIEGTIFDLAKNRIKTEFMPAYIDGVDYKFPIRTALCGLLKKTDDPELFDNHNIAFFYERVMPDEDQRILTDIKWVENDAMLRVFIRELLLIIKADVLQHNGDLDRTKLVWFRPLSFMGNMRETYKDVWNSEAEKILGIQANQISCFSESEAPYYFFKKKDYIKDSEAVTVIDIGGGSTDFVYFRNNQPLMANSVHFGCDVLWENGFMEFDNERKNGIYRKYADTLRFKRQDLEELNINFKDIEATKTKDIINFWLSNSEFCDIKKLLSRDFKAVFIYHLTSILFYMASMYKDYGYAAPRSVIFSGNGSKYIDSFISSDKKILKKIIDLTFATVFGGDHDVKLELPAERKEATCYGGLYRDSNALDVPSKTYQGDLSQNYNTVGDINKNMQELRKELLHKYDVMNSLYKRVLDLLKQEHIIDNTANTKVYVDAAMKDLGTPFKTYYQSQVKEVYQEEVPLFDTVFFLPIIDRIFDLTNLKA</sequence>
<organism evidence="3 4">
    <name type="scientific">Muribaculum gordoncarteri</name>
    <dbReference type="NCBI Taxonomy" id="2530390"/>
    <lineage>
        <taxon>Bacteria</taxon>
        <taxon>Pseudomonadati</taxon>
        <taxon>Bacteroidota</taxon>
        <taxon>Bacteroidia</taxon>
        <taxon>Bacteroidales</taxon>
        <taxon>Muribaculaceae</taxon>
        <taxon>Muribaculum</taxon>
    </lineage>
</organism>
<proteinExistence type="predicted"/>
<feature type="coiled-coil region" evidence="1">
    <location>
        <begin position="782"/>
        <end position="809"/>
    </location>
</feature>
<dbReference type="Pfam" id="PF02541">
    <property type="entry name" value="Ppx-GppA"/>
    <property type="match status" value="1"/>
</dbReference>
<dbReference type="OrthoDB" id="1028138at2"/>
<dbReference type="AlphaFoldDB" id="A0A4V1D1Z4"/>
<dbReference type="Gene3D" id="3.30.420.150">
    <property type="entry name" value="Exopolyphosphatase. Domain 2"/>
    <property type="match status" value="1"/>
</dbReference>
<dbReference type="RefSeq" id="WP_123399954.1">
    <property type="nucleotide sequence ID" value="NZ_CP039393.1"/>
</dbReference>
<dbReference type="Proteomes" id="UP000297031">
    <property type="component" value="Chromosome"/>
</dbReference>
<evidence type="ECO:0000313" key="4">
    <source>
        <dbReference type="Proteomes" id="UP000297031"/>
    </source>
</evidence>
<dbReference type="InterPro" id="IPR003695">
    <property type="entry name" value="Ppx_GppA_N"/>
</dbReference>
<dbReference type="SUPFAM" id="SSF53067">
    <property type="entry name" value="Actin-like ATPase domain"/>
    <property type="match status" value="2"/>
</dbReference>
<keyword evidence="1" id="KW-0175">Coiled coil</keyword>
<feature type="domain" description="Ppx/GppA phosphatase N-terminal" evidence="2">
    <location>
        <begin position="694"/>
        <end position="770"/>
    </location>
</feature>
<gene>
    <name evidence="3" type="ORF">E7746_14050</name>
</gene>
<reference evidence="3 4" key="1">
    <citation type="submission" date="2019-02" db="EMBL/GenBank/DDBJ databases">
        <title>Isolation and identification of novel species under the genus Muribaculum.</title>
        <authorList>
            <person name="Miyake S."/>
            <person name="Ding Y."/>
            <person name="Low A."/>
            <person name="Soh M."/>
            <person name="Seedorf H."/>
        </authorList>
    </citation>
    <scope>NUCLEOTIDE SEQUENCE [LARGE SCALE GENOMIC DNA]</scope>
    <source>
        <strain evidence="3 4">TLL-A4</strain>
    </source>
</reference>
<evidence type="ECO:0000256" key="1">
    <source>
        <dbReference type="SAM" id="Coils"/>
    </source>
</evidence>
<dbReference type="Gene3D" id="3.30.420.40">
    <property type="match status" value="1"/>
</dbReference>
<dbReference type="KEGG" id="mgod:E7746_14050"/>
<dbReference type="EMBL" id="CP039393">
    <property type="protein sequence ID" value="QCD36918.1"/>
    <property type="molecule type" value="Genomic_DNA"/>
</dbReference>
<name>A0A4V1D1Z4_9BACT</name>
<dbReference type="GeneID" id="82150062"/>
<protein>
    <recommendedName>
        <fullName evidence="2">Ppx/GppA phosphatase N-terminal domain-containing protein</fullName>
    </recommendedName>
</protein>
<evidence type="ECO:0000313" key="3">
    <source>
        <dbReference type="EMBL" id="QCD36918.1"/>
    </source>
</evidence>